<dbReference type="EMBL" id="JAOTOJ010000006">
    <property type="protein sequence ID" value="KAK9400389.1"/>
    <property type="molecule type" value="Genomic_DNA"/>
</dbReference>
<organism evidence="4 5">
    <name type="scientific">Crotalus adamanteus</name>
    <name type="common">Eastern diamondback rattlesnake</name>
    <dbReference type="NCBI Taxonomy" id="8729"/>
    <lineage>
        <taxon>Eukaryota</taxon>
        <taxon>Metazoa</taxon>
        <taxon>Chordata</taxon>
        <taxon>Craniata</taxon>
        <taxon>Vertebrata</taxon>
        <taxon>Euteleostomi</taxon>
        <taxon>Lepidosauria</taxon>
        <taxon>Squamata</taxon>
        <taxon>Bifurcata</taxon>
        <taxon>Unidentata</taxon>
        <taxon>Episquamata</taxon>
        <taxon>Toxicofera</taxon>
        <taxon>Serpentes</taxon>
        <taxon>Colubroidea</taxon>
        <taxon>Viperidae</taxon>
        <taxon>Crotalinae</taxon>
        <taxon>Crotalus</taxon>
    </lineage>
</organism>
<dbReference type="InterPro" id="IPR036028">
    <property type="entry name" value="SH3-like_dom_sf"/>
</dbReference>
<dbReference type="GO" id="GO:0045211">
    <property type="term" value="C:postsynaptic membrane"/>
    <property type="evidence" value="ECO:0007669"/>
    <property type="project" value="TreeGrafter"/>
</dbReference>
<dbReference type="PANTHER" id="PTHR24135">
    <property type="entry name" value="SH3 AND MULTIPLE ANKYRIN REPEAT DOMAINS PROTEIN"/>
    <property type="match status" value="1"/>
</dbReference>
<keyword evidence="1" id="KW-0728">SH3 domain</keyword>
<dbReference type="Pfam" id="PF07653">
    <property type="entry name" value="SH3_2"/>
    <property type="match status" value="1"/>
</dbReference>
<keyword evidence="5" id="KW-1185">Reference proteome</keyword>
<name>A0AAW1BEP2_CROAD</name>
<dbReference type="AlphaFoldDB" id="A0AAW1BEP2"/>
<dbReference type="SUPFAM" id="SSF50044">
    <property type="entry name" value="SH3-domain"/>
    <property type="match status" value="1"/>
</dbReference>
<protein>
    <submittedName>
        <fullName evidence="4">SH3 and multiple ankyrin repeat domains protein 3</fullName>
    </submittedName>
</protein>
<dbReference type="GO" id="GO:0043197">
    <property type="term" value="C:dendritic spine"/>
    <property type="evidence" value="ECO:0007669"/>
    <property type="project" value="TreeGrafter"/>
</dbReference>
<evidence type="ECO:0000256" key="2">
    <source>
        <dbReference type="SAM" id="MobiDB-lite"/>
    </source>
</evidence>
<dbReference type="InterPro" id="IPR051569">
    <property type="entry name" value="SHANK"/>
</dbReference>
<reference evidence="4 5" key="1">
    <citation type="journal article" date="2024" name="Proc. Natl. Acad. Sci. U.S.A.">
        <title>The genetic regulatory architecture and epigenomic basis for age-related changes in rattlesnake venom.</title>
        <authorList>
            <person name="Hogan M.P."/>
            <person name="Holding M.L."/>
            <person name="Nystrom G.S."/>
            <person name="Colston T.J."/>
            <person name="Bartlett D.A."/>
            <person name="Mason A.J."/>
            <person name="Ellsworth S.A."/>
            <person name="Rautsaw R.M."/>
            <person name="Lawrence K.C."/>
            <person name="Strickland J.L."/>
            <person name="He B."/>
            <person name="Fraser P."/>
            <person name="Margres M.J."/>
            <person name="Gilbert D.M."/>
            <person name="Gibbs H.L."/>
            <person name="Parkinson C.L."/>
            <person name="Rokyta D.R."/>
        </authorList>
    </citation>
    <scope>NUCLEOTIDE SEQUENCE [LARGE SCALE GENOMIC DNA]</scope>
    <source>
        <strain evidence="4">DRR0105</strain>
    </source>
</reference>
<dbReference type="GO" id="GO:0035255">
    <property type="term" value="F:ionotropic glutamate receptor binding"/>
    <property type="evidence" value="ECO:0007669"/>
    <property type="project" value="TreeGrafter"/>
</dbReference>
<evidence type="ECO:0000256" key="1">
    <source>
        <dbReference type="ARBA" id="ARBA00022443"/>
    </source>
</evidence>
<dbReference type="Gene3D" id="2.30.30.40">
    <property type="entry name" value="SH3 Domains"/>
    <property type="match status" value="1"/>
</dbReference>
<proteinExistence type="predicted"/>
<evidence type="ECO:0000259" key="3">
    <source>
        <dbReference type="Pfam" id="PF07653"/>
    </source>
</evidence>
<feature type="compositionally biased region" description="Basic and acidic residues" evidence="2">
    <location>
        <begin position="13"/>
        <end position="29"/>
    </location>
</feature>
<sequence>MVPWLSSVGGGENTREPKPSRGRKAESPELRWGSWLPSEVKAHTLTHTARAVVQPGKRCSLCFRMLSIGEGGFWEGTVKGRTGWFPAECVEEVQMRQFDARPAEEIILLLILMDKPCPSPPLSS</sequence>
<dbReference type="Proteomes" id="UP001474421">
    <property type="component" value="Unassembled WGS sequence"/>
</dbReference>
<accession>A0AAW1BEP2</accession>
<gene>
    <name evidence="4" type="ORF">NXF25_013408</name>
</gene>
<evidence type="ECO:0000313" key="4">
    <source>
        <dbReference type="EMBL" id="KAK9400389.1"/>
    </source>
</evidence>
<comment type="caution">
    <text evidence="4">The sequence shown here is derived from an EMBL/GenBank/DDBJ whole genome shotgun (WGS) entry which is preliminary data.</text>
</comment>
<dbReference type="GO" id="GO:0014069">
    <property type="term" value="C:postsynaptic density"/>
    <property type="evidence" value="ECO:0007669"/>
    <property type="project" value="TreeGrafter"/>
</dbReference>
<dbReference type="PANTHER" id="PTHR24135:SF4">
    <property type="entry name" value="SH3 AND MULTIPLE ANKYRIN REPEAT DOMAINS PROTEIN 3"/>
    <property type="match status" value="1"/>
</dbReference>
<dbReference type="GO" id="GO:0030160">
    <property type="term" value="F:synaptic receptor adaptor activity"/>
    <property type="evidence" value="ECO:0007669"/>
    <property type="project" value="TreeGrafter"/>
</dbReference>
<feature type="region of interest" description="Disordered" evidence="2">
    <location>
        <begin position="1"/>
        <end position="29"/>
    </location>
</feature>
<feature type="domain" description="SH3" evidence="3">
    <location>
        <begin position="70"/>
        <end position="93"/>
    </location>
</feature>
<evidence type="ECO:0000313" key="5">
    <source>
        <dbReference type="Proteomes" id="UP001474421"/>
    </source>
</evidence>
<dbReference type="InterPro" id="IPR001452">
    <property type="entry name" value="SH3_domain"/>
</dbReference>